<dbReference type="AlphaFoldDB" id="A0A5M9JUZ7"/>
<protein>
    <submittedName>
        <fullName evidence="1">Uncharacterized protein</fullName>
    </submittedName>
</protein>
<comment type="caution">
    <text evidence="1">The sequence shown here is derived from an EMBL/GenBank/DDBJ whole genome shotgun (WGS) entry which is preliminary data.</text>
</comment>
<name>A0A5M9JUZ7_MONFR</name>
<sequence>MESPFFTGLKNRHPCMKCSINVIHSTNSNATDQNELTRKTPLEKNRAVLQCRETTAKTENAEINNVG</sequence>
<evidence type="ECO:0000313" key="2">
    <source>
        <dbReference type="Proteomes" id="UP000322873"/>
    </source>
</evidence>
<dbReference type="Proteomes" id="UP000322873">
    <property type="component" value="Unassembled WGS sequence"/>
</dbReference>
<gene>
    <name evidence="1" type="ORF">EYC84_003829</name>
</gene>
<organism evidence="1 2">
    <name type="scientific">Monilinia fructicola</name>
    <name type="common">Brown rot fungus</name>
    <name type="synonym">Ciboria fructicola</name>
    <dbReference type="NCBI Taxonomy" id="38448"/>
    <lineage>
        <taxon>Eukaryota</taxon>
        <taxon>Fungi</taxon>
        <taxon>Dikarya</taxon>
        <taxon>Ascomycota</taxon>
        <taxon>Pezizomycotina</taxon>
        <taxon>Leotiomycetes</taxon>
        <taxon>Helotiales</taxon>
        <taxon>Sclerotiniaceae</taxon>
        <taxon>Monilinia</taxon>
    </lineage>
</organism>
<dbReference type="EMBL" id="VICG01000004">
    <property type="protein sequence ID" value="KAA8573344.1"/>
    <property type="molecule type" value="Genomic_DNA"/>
</dbReference>
<evidence type="ECO:0000313" key="1">
    <source>
        <dbReference type="EMBL" id="KAA8573344.1"/>
    </source>
</evidence>
<keyword evidence="2" id="KW-1185">Reference proteome</keyword>
<proteinExistence type="predicted"/>
<reference evidence="1 2" key="1">
    <citation type="submission" date="2019-06" db="EMBL/GenBank/DDBJ databases">
        <title>Genome Sequence of the Brown Rot Fungal Pathogen Monilinia fructicola.</title>
        <authorList>
            <person name="De Miccolis Angelini R.M."/>
            <person name="Landi L."/>
            <person name="Abate D."/>
            <person name="Pollastro S."/>
            <person name="Romanazzi G."/>
            <person name="Faretra F."/>
        </authorList>
    </citation>
    <scope>NUCLEOTIDE SEQUENCE [LARGE SCALE GENOMIC DNA]</scope>
    <source>
        <strain evidence="1 2">Mfrc123</strain>
    </source>
</reference>
<accession>A0A5M9JUZ7</accession>